<dbReference type="GeneID" id="109426721"/>
<name>A0ABM1Z665_AEDAL</name>
<evidence type="ECO:0000256" key="1">
    <source>
        <dbReference type="ARBA" id="ARBA00004651"/>
    </source>
</evidence>
<keyword evidence="4 8" id="KW-1133">Transmembrane helix</keyword>
<feature type="transmembrane region" description="Helical" evidence="8">
    <location>
        <begin position="374"/>
        <end position="393"/>
    </location>
</feature>
<evidence type="ECO:0000256" key="5">
    <source>
        <dbReference type="ARBA" id="ARBA00023136"/>
    </source>
</evidence>
<dbReference type="PANTHER" id="PTHR21143:SF134">
    <property type="entry name" value="GUSTATORY RECEPTOR"/>
    <property type="match status" value="1"/>
</dbReference>
<keyword evidence="5 8" id="KW-0472">Membrane</keyword>
<keyword evidence="6 8" id="KW-0675">Receptor</keyword>
<evidence type="ECO:0000256" key="3">
    <source>
        <dbReference type="ARBA" id="ARBA00022692"/>
    </source>
</evidence>
<keyword evidence="2 8" id="KW-1003">Cell membrane</keyword>
<evidence type="ECO:0000313" key="9">
    <source>
        <dbReference type="EnsemblMetazoa" id="AALFPA23_015429.P22429"/>
    </source>
</evidence>
<feature type="transmembrane region" description="Helical" evidence="8">
    <location>
        <begin position="38"/>
        <end position="63"/>
    </location>
</feature>
<protein>
    <recommendedName>
        <fullName evidence="8">Gustatory receptor</fullName>
    </recommendedName>
</protein>
<dbReference type="InterPro" id="IPR013604">
    <property type="entry name" value="7TM_chemorcpt"/>
</dbReference>
<dbReference type="Proteomes" id="UP000069940">
    <property type="component" value="Unassembled WGS sequence"/>
</dbReference>
<comment type="subcellular location">
    <subcellularLocation>
        <location evidence="1 8">Cell membrane</location>
        <topology evidence="1 8">Multi-pass membrane protein</topology>
    </subcellularLocation>
</comment>
<comment type="similarity">
    <text evidence="8">Belongs to the insect chemoreceptor superfamily. Gustatory receptor (GR) family.</text>
</comment>
<accession>A0ABM1Z665</accession>
<evidence type="ECO:0000256" key="2">
    <source>
        <dbReference type="ARBA" id="ARBA00022475"/>
    </source>
</evidence>
<evidence type="ECO:0000256" key="8">
    <source>
        <dbReference type="RuleBase" id="RU363108"/>
    </source>
</evidence>
<dbReference type="EnsemblMetazoa" id="AALFPA23_015429.R22429">
    <property type="protein sequence ID" value="AALFPA23_015429.P22429"/>
    <property type="gene ID" value="AALFPA23_015429"/>
</dbReference>
<keyword evidence="10" id="KW-1185">Reference proteome</keyword>
<feature type="transmembrane region" description="Helical" evidence="8">
    <location>
        <begin position="134"/>
        <end position="152"/>
    </location>
</feature>
<feature type="transmembrane region" description="Helical" evidence="8">
    <location>
        <begin position="172"/>
        <end position="192"/>
    </location>
</feature>
<evidence type="ECO:0000313" key="10">
    <source>
        <dbReference type="Proteomes" id="UP000069940"/>
    </source>
</evidence>
<reference evidence="9" key="2">
    <citation type="submission" date="2025-05" db="UniProtKB">
        <authorList>
            <consortium name="EnsemblMetazoa"/>
        </authorList>
    </citation>
    <scope>IDENTIFICATION</scope>
    <source>
        <strain evidence="9">Foshan</strain>
    </source>
</reference>
<evidence type="ECO:0000256" key="4">
    <source>
        <dbReference type="ARBA" id="ARBA00022989"/>
    </source>
</evidence>
<feature type="transmembrane region" description="Helical" evidence="8">
    <location>
        <begin position="254"/>
        <end position="278"/>
    </location>
</feature>
<organism evidence="9 10">
    <name type="scientific">Aedes albopictus</name>
    <name type="common">Asian tiger mosquito</name>
    <name type="synonym">Stegomyia albopicta</name>
    <dbReference type="NCBI Taxonomy" id="7160"/>
    <lineage>
        <taxon>Eukaryota</taxon>
        <taxon>Metazoa</taxon>
        <taxon>Ecdysozoa</taxon>
        <taxon>Arthropoda</taxon>
        <taxon>Hexapoda</taxon>
        <taxon>Insecta</taxon>
        <taxon>Pterygota</taxon>
        <taxon>Neoptera</taxon>
        <taxon>Endopterygota</taxon>
        <taxon>Diptera</taxon>
        <taxon>Nematocera</taxon>
        <taxon>Culicoidea</taxon>
        <taxon>Culicidae</taxon>
        <taxon>Culicinae</taxon>
        <taxon>Aedini</taxon>
        <taxon>Aedes</taxon>
        <taxon>Stegomyia</taxon>
    </lineage>
</organism>
<evidence type="ECO:0000256" key="6">
    <source>
        <dbReference type="ARBA" id="ARBA00023170"/>
    </source>
</evidence>
<feature type="transmembrane region" description="Helical" evidence="8">
    <location>
        <begin position="75"/>
        <end position="98"/>
    </location>
</feature>
<keyword evidence="7 8" id="KW-0807">Transducer</keyword>
<reference evidence="10" key="1">
    <citation type="journal article" date="2015" name="Proc. Natl. Acad. Sci. U.S.A.">
        <title>Genome sequence of the Asian Tiger mosquito, Aedes albopictus, reveals insights into its biology, genetics, and evolution.</title>
        <authorList>
            <person name="Chen X.G."/>
            <person name="Jiang X."/>
            <person name="Gu J."/>
            <person name="Xu M."/>
            <person name="Wu Y."/>
            <person name="Deng Y."/>
            <person name="Zhang C."/>
            <person name="Bonizzoni M."/>
            <person name="Dermauw W."/>
            <person name="Vontas J."/>
            <person name="Armbruster P."/>
            <person name="Huang X."/>
            <person name="Yang Y."/>
            <person name="Zhang H."/>
            <person name="He W."/>
            <person name="Peng H."/>
            <person name="Liu Y."/>
            <person name="Wu K."/>
            <person name="Chen J."/>
            <person name="Lirakis M."/>
            <person name="Topalis P."/>
            <person name="Van Leeuwen T."/>
            <person name="Hall A.B."/>
            <person name="Jiang X."/>
            <person name="Thorpe C."/>
            <person name="Mueller R.L."/>
            <person name="Sun C."/>
            <person name="Waterhouse R.M."/>
            <person name="Yan G."/>
            <person name="Tu Z.J."/>
            <person name="Fang X."/>
            <person name="James A.A."/>
        </authorList>
    </citation>
    <scope>NUCLEOTIDE SEQUENCE [LARGE SCALE GENOMIC DNA]</scope>
    <source>
        <strain evidence="10">Foshan</strain>
    </source>
</reference>
<dbReference type="RefSeq" id="XP_062712892.1">
    <property type="nucleotide sequence ID" value="XM_062856908.1"/>
</dbReference>
<evidence type="ECO:0000256" key="7">
    <source>
        <dbReference type="ARBA" id="ARBA00023224"/>
    </source>
</evidence>
<feature type="transmembrane region" description="Helical" evidence="8">
    <location>
        <begin position="293"/>
        <end position="312"/>
    </location>
</feature>
<proteinExistence type="inferred from homology"/>
<comment type="function">
    <text evidence="8">Gustatory receptor which mediates acceptance or avoidance behavior, depending on its substrates.</text>
</comment>
<dbReference type="Pfam" id="PF08395">
    <property type="entry name" value="7tm_7"/>
    <property type="match status" value="1"/>
</dbReference>
<sequence>MFFEPVRFCCFLFKLFQFTGNLPFIFDEQRKIFLLSKWLVLWTIILLSLATIILGSGYTYIYFPRLSKHMLHDLLTVIQISINYCIVLSSYVSVLLFLNKLGKVLNQLCFLFRKLLNEEVDFDKRLLRKLQCKILFVHCFLYILANSLYLLTSPDYKHTEFYVLVLHFIGEVLMFVPVCFFEYFIVVGSVLYRNINHQVVHAVGLLRDFDKNAAYWDKHKIRKTRLCCRVGKQILDLCELHCKTNEALDQITQILSLPIMLVSMYEFILITSSVYYTYTSVVDDLHLGYPANYIGYSSTLMYAFGLSCQVYFKASFCEQVTRRAQRTGSLLNEFIIADVDETVDLCVENFSLELLHQNFAIEIFGLFSVNMRHVYELVATMTGYLIILVQVQMTADY</sequence>
<dbReference type="PANTHER" id="PTHR21143">
    <property type="entry name" value="INVERTEBRATE GUSTATORY RECEPTOR"/>
    <property type="match status" value="1"/>
</dbReference>
<keyword evidence="3 8" id="KW-0812">Transmembrane</keyword>